<dbReference type="eggNOG" id="KOG2584">
    <property type="taxonomic scope" value="Eukaryota"/>
</dbReference>
<dbReference type="GO" id="GO:0008270">
    <property type="term" value="F:zinc ion binding"/>
    <property type="evidence" value="ECO:0007669"/>
    <property type="project" value="InterPro"/>
</dbReference>
<dbReference type="SUPFAM" id="SSF51338">
    <property type="entry name" value="Composite domain of metallo-dependent hydrolases"/>
    <property type="match status" value="1"/>
</dbReference>
<dbReference type="InterPro" id="IPR032466">
    <property type="entry name" value="Metal_Hydrolase"/>
</dbReference>
<evidence type="ECO:0000256" key="9">
    <source>
        <dbReference type="SAM" id="MobiDB-lite"/>
    </source>
</evidence>
<dbReference type="EC" id="3.5.2.5" evidence="5"/>
<evidence type="ECO:0000256" key="6">
    <source>
        <dbReference type="ARBA" id="ARBA00022723"/>
    </source>
</evidence>
<dbReference type="STRING" id="1071378.G0WCA5"/>
<dbReference type="RefSeq" id="XP_003670659.1">
    <property type="nucleotide sequence ID" value="XM_003670611.1"/>
</dbReference>
<dbReference type="HOGENOM" id="CLU_015572_4_0_1"/>
<accession>G0WCA5</accession>
<protein>
    <recommendedName>
        <fullName evidence="5">allantoinase</fullName>
        <ecNumber evidence="5">3.5.2.5</ecNumber>
    </recommendedName>
</protein>
<dbReference type="UniPathway" id="UPA00395">
    <property type="reaction ID" value="UER00653"/>
</dbReference>
<dbReference type="SUPFAM" id="SSF51556">
    <property type="entry name" value="Metallo-dependent hydrolases"/>
    <property type="match status" value="1"/>
</dbReference>
<evidence type="ECO:0000256" key="2">
    <source>
        <dbReference type="ARBA" id="ARBA00004968"/>
    </source>
</evidence>
<keyword evidence="7" id="KW-0378">Hydrolase</keyword>
<evidence type="ECO:0000259" key="10">
    <source>
        <dbReference type="Pfam" id="PF01979"/>
    </source>
</evidence>
<dbReference type="PROSITE" id="PS00482">
    <property type="entry name" value="DIHYDROOROTASE_1"/>
    <property type="match status" value="1"/>
</dbReference>
<dbReference type="InterPro" id="IPR018228">
    <property type="entry name" value="DNase_TatD-rel_CS"/>
</dbReference>
<dbReference type="NCBIfam" id="TIGR03178">
    <property type="entry name" value="allantoinase"/>
    <property type="match status" value="1"/>
</dbReference>
<comment type="similarity">
    <text evidence="3">Belongs to the metallo-dependent hydrolases superfamily. Allantoinase family.</text>
</comment>
<evidence type="ECO:0000313" key="11">
    <source>
        <dbReference type="EMBL" id="CCD25416.1"/>
    </source>
</evidence>
<dbReference type="GeneID" id="11499155"/>
<organism evidence="11 12">
    <name type="scientific">Naumovozyma dairenensis (strain ATCC 10597 / BCRC 20456 / CBS 421 / NBRC 0211 / NRRL Y-12639)</name>
    <name type="common">Saccharomyces dairenensis</name>
    <dbReference type="NCBI Taxonomy" id="1071378"/>
    <lineage>
        <taxon>Eukaryota</taxon>
        <taxon>Fungi</taxon>
        <taxon>Dikarya</taxon>
        <taxon>Ascomycota</taxon>
        <taxon>Saccharomycotina</taxon>
        <taxon>Saccharomycetes</taxon>
        <taxon>Saccharomycetales</taxon>
        <taxon>Saccharomycetaceae</taxon>
        <taxon>Naumovozyma</taxon>
    </lineage>
</organism>
<comment type="pathway">
    <text evidence="2">Nitrogen metabolism; (S)-allantoin degradation; allantoate from (S)-allantoin: step 1/1.</text>
</comment>
<evidence type="ECO:0000256" key="4">
    <source>
        <dbReference type="ARBA" id="ARBA00011881"/>
    </source>
</evidence>
<dbReference type="OMA" id="SRLHVCH"/>
<reference evidence="11 12" key="1">
    <citation type="journal article" date="2011" name="Proc. Natl. Acad. Sci. U.S.A.">
        <title>Evolutionary erosion of yeast sex chromosomes by mating-type switching accidents.</title>
        <authorList>
            <person name="Gordon J.L."/>
            <person name="Armisen D."/>
            <person name="Proux-Wera E."/>
            <person name="Oheigeartaigh S.S."/>
            <person name="Byrne K.P."/>
            <person name="Wolfe K.H."/>
        </authorList>
    </citation>
    <scope>NUCLEOTIDE SEQUENCE [LARGE SCALE GENOMIC DNA]</scope>
    <source>
        <strain evidence="12">ATCC 10597 / BCRC 20456 / CBS 421 / NBRC 0211 / NRRL Y-12639</strain>
    </source>
</reference>
<dbReference type="AlphaFoldDB" id="G0WCA5"/>
<dbReference type="GO" id="GO:0050897">
    <property type="term" value="F:cobalt ion binding"/>
    <property type="evidence" value="ECO:0007669"/>
    <property type="project" value="InterPro"/>
</dbReference>
<dbReference type="Gene3D" id="3.20.20.140">
    <property type="entry name" value="Metal-dependent hydrolases"/>
    <property type="match status" value="1"/>
</dbReference>
<evidence type="ECO:0000313" key="12">
    <source>
        <dbReference type="Proteomes" id="UP000000689"/>
    </source>
</evidence>
<feature type="region of interest" description="Disordered" evidence="9">
    <location>
        <begin position="202"/>
        <end position="226"/>
    </location>
</feature>
<evidence type="ECO:0000256" key="7">
    <source>
        <dbReference type="ARBA" id="ARBA00022801"/>
    </source>
</evidence>
<comment type="subunit">
    <text evidence="4">Homotetramer.</text>
</comment>
<dbReference type="Pfam" id="PF01979">
    <property type="entry name" value="Amidohydro_1"/>
    <property type="match status" value="2"/>
</dbReference>
<dbReference type="EMBL" id="HE580272">
    <property type="protein sequence ID" value="CCD25416.1"/>
    <property type="molecule type" value="Genomic_DNA"/>
</dbReference>
<dbReference type="InterPro" id="IPR017593">
    <property type="entry name" value="Allantoinase"/>
</dbReference>
<dbReference type="GO" id="GO:0005737">
    <property type="term" value="C:cytoplasm"/>
    <property type="evidence" value="ECO:0007669"/>
    <property type="project" value="TreeGrafter"/>
</dbReference>
<keyword evidence="6" id="KW-0479">Metal-binding</keyword>
<comment type="cofactor">
    <cofactor evidence="1">
        <name>Zn(2+)</name>
        <dbReference type="ChEBI" id="CHEBI:29105"/>
    </cofactor>
</comment>
<feature type="domain" description="Amidohydrolase-related" evidence="10">
    <location>
        <begin position="65"/>
        <end position="205"/>
    </location>
</feature>
<name>G0WCA5_NAUDC</name>
<gene>
    <name evidence="11" type="primary">NDAI0F00970</name>
    <name evidence="11" type="ordered locus">NDAI_0F00970</name>
</gene>
<dbReference type="OrthoDB" id="10258955at2759"/>
<dbReference type="GO" id="GO:0004038">
    <property type="term" value="F:allantoinase activity"/>
    <property type="evidence" value="ECO:0007669"/>
    <property type="project" value="UniProtKB-EC"/>
</dbReference>
<evidence type="ECO:0000256" key="1">
    <source>
        <dbReference type="ARBA" id="ARBA00001947"/>
    </source>
</evidence>
<dbReference type="KEGG" id="ndi:NDAI_0F00970"/>
<proteinExistence type="inferred from homology"/>
<dbReference type="PANTHER" id="PTHR43668">
    <property type="entry name" value="ALLANTOINASE"/>
    <property type="match status" value="1"/>
</dbReference>
<evidence type="ECO:0000256" key="3">
    <source>
        <dbReference type="ARBA" id="ARBA00010368"/>
    </source>
</evidence>
<dbReference type="InterPro" id="IPR002195">
    <property type="entry name" value="Dihydroorotase_CS"/>
</dbReference>
<evidence type="ECO:0000256" key="8">
    <source>
        <dbReference type="ARBA" id="ARBA00022833"/>
    </source>
</evidence>
<dbReference type="FunFam" id="3.20.20.140:FF:000097">
    <property type="entry name" value="Dal1p"/>
    <property type="match status" value="1"/>
</dbReference>
<dbReference type="GO" id="GO:0006145">
    <property type="term" value="P:purine nucleobase catabolic process"/>
    <property type="evidence" value="ECO:0007669"/>
    <property type="project" value="TreeGrafter"/>
</dbReference>
<keyword evidence="8" id="KW-0862">Zinc</keyword>
<evidence type="ECO:0000256" key="5">
    <source>
        <dbReference type="ARBA" id="ARBA00012863"/>
    </source>
</evidence>
<sequence length="432" mass="47614">MTAIIKAIASEFVIIDSQQIPATILYSADTGNIVKIFKYVVIESVRDPRLEQHSVDEYEIVTPRIIMPGLVDSHVHLNEPGRTEWEGFATGTQAAISGGVTTVIDMPLNAVPPTTTLHNLNKKLQAADGQLWCDVGFWGGLVPDNLEDLLPLVKAGVRGFKGFLIHSGVDEFLSIDEEYINKAMDILANEKTMLMFHAEMEDPKEEVVNPPKSDSNDKDIYSGESGKNEMAPKNYQNFLNSRPDSFETDAIKLLIRCMEEGKKKINGIIPPVHVVHLASNEALPLIMEAHKSKLPLTAETCFHYLCLAAENIPDSATHFKCCPPIRNEANRIALWTALKRGVITSVVSDHSPCTPELKGFEEGDFLRAWGGIASVGLGLPLLYTNGASILEITKWCCENTSKQVGFQDFKGKIAVGYDADLVVFNPHKEQLS</sequence>
<dbReference type="InterPro" id="IPR011059">
    <property type="entry name" value="Metal-dep_hydrolase_composite"/>
</dbReference>
<dbReference type="InterPro" id="IPR050138">
    <property type="entry name" value="DHOase/Allantoinase_Hydrolase"/>
</dbReference>
<dbReference type="PROSITE" id="PS01137">
    <property type="entry name" value="TATD_1"/>
    <property type="match status" value="1"/>
</dbReference>
<feature type="domain" description="Amidohydrolase-related" evidence="10">
    <location>
        <begin position="272"/>
        <end position="426"/>
    </location>
</feature>
<dbReference type="InterPro" id="IPR006680">
    <property type="entry name" value="Amidohydro-rel"/>
</dbReference>
<keyword evidence="12" id="KW-1185">Reference proteome</keyword>
<dbReference type="PANTHER" id="PTHR43668:SF2">
    <property type="entry name" value="ALLANTOINASE"/>
    <property type="match status" value="1"/>
</dbReference>
<dbReference type="GO" id="GO:0009442">
    <property type="term" value="P:allantoin assimilation pathway"/>
    <property type="evidence" value="ECO:0007669"/>
    <property type="project" value="EnsemblFungi"/>
</dbReference>
<dbReference type="Proteomes" id="UP000000689">
    <property type="component" value="Chromosome 6"/>
</dbReference>